<gene>
    <name evidence="1" type="ORF">NDU88_006032</name>
</gene>
<proteinExistence type="predicted"/>
<keyword evidence="2" id="KW-1185">Reference proteome</keyword>
<dbReference type="EMBL" id="JANPWB010000013">
    <property type="protein sequence ID" value="KAJ1108656.1"/>
    <property type="molecule type" value="Genomic_DNA"/>
</dbReference>
<sequence>MDPCPHHIFNRAADIIAPKLHLTINRSLADASFPDDWKHTEINPLLKKLLADPTDLINFKPISLLPFPVKVIEKAINRQLATFIEDHNILDTSQSGFRKKHSTETALQAAPCWKRM</sequence>
<dbReference type="PANTHER" id="PTHR19446">
    <property type="entry name" value="REVERSE TRANSCRIPTASES"/>
    <property type="match status" value="1"/>
</dbReference>
<organism evidence="1 2">
    <name type="scientific">Pleurodeles waltl</name>
    <name type="common">Iberian ribbed newt</name>
    <dbReference type="NCBI Taxonomy" id="8319"/>
    <lineage>
        <taxon>Eukaryota</taxon>
        <taxon>Metazoa</taxon>
        <taxon>Chordata</taxon>
        <taxon>Craniata</taxon>
        <taxon>Vertebrata</taxon>
        <taxon>Euteleostomi</taxon>
        <taxon>Amphibia</taxon>
        <taxon>Batrachia</taxon>
        <taxon>Caudata</taxon>
        <taxon>Salamandroidea</taxon>
        <taxon>Salamandridae</taxon>
        <taxon>Pleurodelinae</taxon>
        <taxon>Pleurodeles</taxon>
    </lineage>
</organism>
<comment type="caution">
    <text evidence="1">The sequence shown here is derived from an EMBL/GenBank/DDBJ whole genome shotgun (WGS) entry which is preliminary data.</text>
</comment>
<accession>A0AAV7MZ90</accession>
<name>A0AAV7MZ90_PLEWA</name>
<evidence type="ECO:0000313" key="2">
    <source>
        <dbReference type="Proteomes" id="UP001066276"/>
    </source>
</evidence>
<reference evidence="1" key="1">
    <citation type="journal article" date="2022" name="bioRxiv">
        <title>Sequencing and chromosome-scale assembly of the giantPleurodeles waltlgenome.</title>
        <authorList>
            <person name="Brown T."/>
            <person name="Elewa A."/>
            <person name="Iarovenko S."/>
            <person name="Subramanian E."/>
            <person name="Araus A.J."/>
            <person name="Petzold A."/>
            <person name="Susuki M."/>
            <person name="Suzuki K.-i.T."/>
            <person name="Hayashi T."/>
            <person name="Toyoda A."/>
            <person name="Oliveira C."/>
            <person name="Osipova E."/>
            <person name="Leigh N.D."/>
            <person name="Simon A."/>
            <person name="Yun M.H."/>
        </authorList>
    </citation>
    <scope>NUCLEOTIDE SEQUENCE</scope>
    <source>
        <strain evidence="1">20211129_DDA</strain>
        <tissue evidence="1">Liver</tissue>
    </source>
</reference>
<dbReference type="Proteomes" id="UP001066276">
    <property type="component" value="Chromosome 9"/>
</dbReference>
<dbReference type="AlphaFoldDB" id="A0AAV7MZ90"/>
<evidence type="ECO:0000313" key="1">
    <source>
        <dbReference type="EMBL" id="KAJ1108656.1"/>
    </source>
</evidence>
<protein>
    <recommendedName>
        <fullName evidence="3">Reverse transcriptase domain-containing protein</fullName>
    </recommendedName>
</protein>
<evidence type="ECO:0008006" key="3">
    <source>
        <dbReference type="Google" id="ProtNLM"/>
    </source>
</evidence>